<sequence>MSPVKDFSLTYDEPNEEGTFSEGDVVTGSVTFSLTKETKIKNLFVKAKGEGRVSWTDGNGDPNSSYSAKRRYFKVKEFLIAENAKGKSEKPVDFL</sequence>
<organism evidence="4 5">
    <name type="scientific">Salarias fasciatus</name>
    <name type="common">Jewelled blenny</name>
    <name type="synonym">Blennius fasciatus</name>
    <dbReference type="NCBI Taxonomy" id="181472"/>
    <lineage>
        <taxon>Eukaryota</taxon>
        <taxon>Metazoa</taxon>
        <taxon>Chordata</taxon>
        <taxon>Craniata</taxon>
        <taxon>Vertebrata</taxon>
        <taxon>Euteleostomi</taxon>
        <taxon>Actinopterygii</taxon>
        <taxon>Neopterygii</taxon>
        <taxon>Teleostei</taxon>
        <taxon>Neoteleostei</taxon>
        <taxon>Acanthomorphata</taxon>
        <taxon>Ovalentaria</taxon>
        <taxon>Blenniimorphae</taxon>
        <taxon>Blenniiformes</taxon>
        <taxon>Blennioidei</taxon>
        <taxon>Blenniidae</taxon>
        <taxon>Salariinae</taxon>
        <taxon>Salarias</taxon>
    </lineage>
</organism>
<dbReference type="AlphaFoldDB" id="A0A672GBU4"/>
<protein>
    <recommendedName>
        <fullName evidence="3">Arrestin-like N-terminal domain-containing protein</fullName>
    </recommendedName>
</protein>
<feature type="region of interest" description="Disordered" evidence="2">
    <location>
        <begin position="1"/>
        <end position="22"/>
    </location>
</feature>
<comment type="similarity">
    <text evidence="1">Belongs to the arrestin family.</text>
</comment>
<evidence type="ECO:0000256" key="1">
    <source>
        <dbReference type="ARBA" id="ARBA00005298"/>
    </source>
</evidence>
<dbReference type="InterPro" id="IPR014752">
    <property type="entry name" value="Arrestin-like_C"/>
</dbReference>
<keyword evidence="5" id="KW-1185">Reference proteome</keyword>
<reference evidence="4" key="2">
    <citation type="submission" date="2025-08" db="UniProtKB">
        <authorList>
            <consortium name="Ensembl"/>
        </authorList>
    </citation>
    <scope>IDENTIFICATION</scope>
</reference>
<evidence type="ECO:0000256" key="2">
    <source>
        <dbReference type="SAM" id="MobiDB-lite"/>
    </source>
</evidence>
<reference evidence="4" key="1">
    <citation type="submission" date="2019-06" db="EMBL/GenBank/DDBJ databases">
        <authorList>
            <consortium name="Wellcome Sanger Institute Data Sharing"/>
        </authorList>
    </citation>
    <scope>NUCLEOTIDE SEQUENCE [LARGE SCALE GENOMIC DNA]</scope>
</reference>
<evidence type="ECO:0000313" key="4">
    <source>
        <dbReference type="Ensembl" id="ENSSFAP00005008654.1"/>
    </source>
</evidence>
<evidence type="ECO:0000259" key="3">
    <source>
        <dbReference type="Pfam" id="PF00339"/>
    </source>
</evidence>
<dbReference type="Ensembl" id="ENSSFAT00005009074.1">
    <property type="protein sequence ID" value="ENSSFAP00005008654.1"/>
    <property type="gene ID" value="ENSSFAG00005005028.1"/>
</dbReference>
<name>A0A672GBU4_SALFA</name>
<dbReference type="InterPro" id="IPR011021">
    <property type="entry name" value="Arrestin-like_N"/>
</dbReference>
<reference evidence="4" key="3">
    <citation type="submission" date="2025-09" db="UniProtKB">
        <authorList>
            <consortium name="Ensembl"/>
        </authorList>
    </citation>
    <scope>IDENTIFICATION</scope>
</reference>
<proteinExistence type="inferred from homology"/>
<dbReference type="OMA" id="YSAKRRY"/>
<evidence type="ECO:0000313" key="5">
    <source>
        <dbReference type="Proteomes" id="UP000472267"/>
    </source>
</evidence>
<dbReference type="Proteomes" id="UP000472267">
    <property type="component" value="Chromosome 6"/>
</dbReference>
<dbReference type="InParanoid" id="A0A672GBU4"/>
<dbReference type="Gene3D" id="2.60.40.640">
    <property type="match status" value="1"/>
</dbReference>
<dbReference type="Pfam" id="PF00339">
    <property type="entry name" value="Arrestin_N"/>
    <property type="match status" value="1"/>
</dbReference>
<accession>A0A672GBU4</accession>
<feature type="domain" description="Arrestin-like N-terminal" evidence="3">
    <location>
        <begin position="11"/>
        <end position="83"/>
    </location>
</feature>